<dbReference type="HOGENOM" id="CLU_970982_0_0_1"/>
<keyword evidence="4" id="KW-1185">Reference proteome</keyword>
<dbReference type="STRING" id="77586.A0A0D9V172"/>
<dbReference type="Proteomes" id="UP000032180">
    <property type="component" value="Chromosome 1"/>
</dbReference>
<dbReference type="Gene3D" id="3.30.559.10">
    <property type="entry name" value="Chloramphenicol acetyltransferase-like domain"/>
    <property type="match status" value="1"/>
</dbReference>
<dbReference type="eggNOG" id="ENOG502QVFU">
    <property type="taxonomic scope" value="Eukaryota"/>
</dbReference>
<organism evidence="3 4">
    <name type="scientific">Leersia perrieri</name>
    <dbReference type="NCBI Taxonomy" id="77586"/>
    <lineage>
        <taxon>Eukaryota</taxon>
        <taxon>Viridiplantae</taxon>
        <taxon>Streptophyta</taxon>
        <taxon>Embryophyta</taxon>
        <taxon>Tracheophyta</taxon>
        <taxon>Spermatophyta</taxon>
        <taxon>Magnoliopsida</taxon>
        <taxon>Liliopsida</taxon>
        <taxon>Poales</taxon>
        <taxon>Poaceae</taxon>
        <taxon>BOP clade</taxon>
        <taxon>Oryzoideae</taxon>
        <taxon>Oryzeae</taxon>
        <taxon>Oryzinae</taxon>
        <taxon>Leersia</taxon>
    </lineage>
</organism>
<evidence type="ECO:0000313" key="3">
    <source>
        <dbReference type="EnsemblPlants" id="LPERR01G14520.1"/>
    </source>
</evidence>
<name>A0A0D9V172_9ORYZ</name>
<evidence type="ECO:0000256" key="2">
    <source>
        <dbReference type="ARBA" id="ARBA00022679"/>
    </source>
</evidence>
<reference evidence="3 4" key="1">
    <citation type="submission" date="2012-08" db="EMBL/GenBank/DDBJ databases">
        <title>Oryza genome evolution.</title>
        <authorList>
            <person name="Wing R.A."/>
        </authorList>
    </citation>
    <scope>NUCLEOTIDE SEQUENCE</scope>
</reference>
<sequence>MAALAALCMKSDEKFRPSMSMVVKALTRRHGLVPGHCRNLSCGGTILCTAISHYRIAFANPEYTTDFASIADAATVEAWSRHFALQLSPVLVTFTAAQVARLKKLFAPSSSLGGCTSFEVHVWCEWVRSLDPPSSLRIKLLFTMEVRQLLFKEPELSREYYGNGFVMVCTESTAGELAAAAPHAVRLVQESKRGSMTTRGCFPDQAMTFTISSLAHLDLEDIDFGAGRPIHFGPLTIYCVFLPVIGDPRGTTAIVSMPQAVADRFERLCLDGLDAVDEEDEIQKLHI</sequence>
<dbReference type="AlphaFoldDB" id="A0A0D9V172"/>
<keyword evidence="2" id="KW-0808">Transferase</keyword>
<dbReference type="EnsemblPlants" id="LPERR01G14520.1">
    <property type="protein sequence ID" value="LPERR01G14520.1"/>
    <property type="gene ID" value="LPERR01G14520"/>
</dbReference>
<evidence type="ECO:0000256" key="1">
    <source>
        <dbReference type="ARBA" id="ARBA00009861"/>
    </source>
</evidence>
<dbReference type="PANTHER" id="PTHR31147:SF66">
    <property type="entry name" value="OS05G0315700 PROTEIN"/>
    <property type="match status" value="1"/>
</dbReference>
<evidence type="ECO:0000313" key="4">
    <source>
        <dbReference type="Proteomes" id="UP000032180"/>
    </source>
</evidence>
<dbReference type="Gramene" id="LPERR01G14520.1">
    <property type="protein sequence ID" value="LPERR01G14520.1"/>
    <property type="gene ID" value="LPERR01G14520"/>
</dbReference>
<comment type="similarity">
    <text evidence="1">Belongs to the plant acyltransferase family.</text>
</comment>
<dbReference type="PANTHER" id="PTHR31147">
    <property type="entry name" value="ACYL TRANSFERASE 4"/>
    <property type="match status" value="1"/>
</dbReference>
<protein>
    <submittedName>
        <fullName evidence="3">Uncharacterized protein</fullName>
    </submittedName>
</protein>
<reference evidence="3" key="3">
    <citation type="submission" date="2015-04" db="UniProtKB">
        <authorList>
            <consortium name="EnsemblPlants"/>
        </authorList>
    </citation>
    <scope>IDENTIFICATION</scope>
</reference>
<reference evidence="4" key="2">
    <citation type="submission" date="2013-12" db="EMBL/GenBank/DDBJ databases">
        <authorList>
            <person name="Yu Y."/>
            <person name="Lee S."/>
            <person name="de Baynast K."/>
            <person name="Wissotski M."/>
            <person name="Liu L."/>
            <person name="Talag J."/>
            <person name="Goicoechea J."/>
            <person name="Angelova A."/>
            <person name="Jetty R."/>
            <person name="Kudrna D."/>
            <person name="Golser W."/>
            <person name="Rivera L."/>
            <person name="Zhang J."/>
            <person name="Wing R."/>
        </authorList>
    </citation>
    <scope>NUCLEOTIDE SEQUENCE</scope>
</reference>
<dbReference type="InterPro" id="IPR050898">
    <property type="entry name" value="Plant_acyltransferase"/>
</dbReference>
<dbReference type="GO" id="GO:0050734">
    <property type="term" value="F:hydroxycinnamoyltransferase activity"/>
    <property type="evidence" value="ECO:0007669"/>
    <property type="project" value="UniProtKB-ARBA"/>
</dbReference>
<dbReference type="InterPro" id="IPR023213">
    <property type="entry name" value="CAT-like_dom_sf"/>
</dbReference>
<dbReference type="Pfam" id="PF02458">
    <property type="entry name" value="Transferase"/>
    <property type="match status" value="1"/>
</dbReference>
<proteinExistence type="inferred from homology"/>
<accession>A0A0D9V172</accession>